<sequence>MGCCAWSTRQRKTADPNRFANRGGSLLKEEKQRAKLQKTLSKLQEELESRIQAWEQEHEEPFLVKGQQFMEYVTEQWQLYRMEKEKEKQERHLKKSRQIETEMMYGSTPRTPIKRRVLGPHTPGKVRKVNCPCWLNGTSLSTATPNSTIRSAFGSTLFHSPTSRLPPSGGKRELSKASGCDTSSRILNSTTTNAFC</sequence>
<feature type="coiled-coil region" evidence="1">
    <location>
        <begin position="26"/>
        <end position="57"/>
    </location>
</feature>
<dbReference type="PANTHER" id="PTHR19321">
    <property type="entry name" value="PROTEIN REGULATOR OF CYTOKINESIS 1 PRC1-RELATED"/>
    <property type="match status" value="1"/>
</dbReference>
<keyword evidence="1" id="KW-0175">Coiled coil</keyword>
<reference evidence="3 4" key="1">
    <citation type="submission" date="2016-07" db="EMBL/GenBank/DDBJ databases">
        <title>Disparate Historic Effective Population Sizes Predicted by Modern Levels of Genome Diversity for the Scaled Quail (Callipepla squamata) and the Northern Bobwhite (Colinus virginianus): Inferences from First and Second Generation Draft Genome Assemblies for Sympatric New World Quail.</title>
        <authorList>
            <person name="Oldeschulte D.L."/>
            <person name="Halley Y.A."/>
            <person name="Bhattarai E.K."/>
            <person name="Brashear W.A."/>
            <person name="Hill J."/>
            <person name="Metz R.P."/>
            <person name="Johnson C.D."/>
            <person name="Rollins D."/>
            <person name="Peterson M.J."/>
            <person name="Bickhart D.M."/>
            <person name="Decker J.E."/>
            <person name="Seabury C.M."/>
        </authorList>
    </citation>
    <scope>NUCLEOTIDE SEQUENCE [LARGE SCALE GENOMIC DNA]</scope>
    <source>
        <strain evidence="3 4">Texas</strain>
        <tissue evidence="3">Leg muscle</tissue>
    </source>
</reference>
<dbReference type="GO" id="GO:0051256">
    <property type="term" value="P:mitotic spindle midzone assembly"/>
    <property type="evidence" value="ECO:0007669"/>
    <property type="project" value="TreeGrafter"/>
</dbReference>
<evidence type="ECO:0000313" key="4">
    <source>
        <dbReference type="Proteomes" id="UP000198323"/>
    </source>
</evidence>
<dbReference type="STRING" id="9009.A0A226N5I0"/>
<gene>
    <name evidence="3" type="ORF">ASZ78_008029</name>
</gene>
<dbReference type="GO" id="GO:0005737">
    <property type="term" value="C:cytoplasm"/>
    <property type="evidence" value="ECO:0007669"/>
    <property type="project" value="TreeGrafter"/>
</dbReference>
<feature type="region of interest" description="Disordered" evidence="2">
    <location>
        <begin position="158"/>
        <end position="178"/>
    </location>
</feature>
<dbReference type="GO" id="GO:0008017">
    <property type="term" value="F:microtubule binding"/>
    <property type="evidence" value="ECO:0007669"/>
    <property type="project" value="InterPro"/>
</dbReference>
<dbReference type="AlphaFoldDB" id="A0A226N5I0"/>
<organism evidence="3 4">
    <name type="scientific">Callipepla squamata</name>
    <name type="common">Scaled quail</name>
    <dbReference type="NCBI Taxonomy" id="9009"/>
    <lineage>
        <taxon>Eukaryota</taxon>
        <taxon>Metazoa</taxon>
        <taxon>Chordata</taxon>
        <taxon>Craniata</taxon>
        <taxon>Vertebrata</taxon>
        <taxon>Euteleostomi</taxon>
        <taxon>Archelosauria</taxon>
        <taxon>Archosauria</taxon>
        <taxon>Dinosauria</taxon>
        <taxon>Saurischia</taxon>
        <taxon>Theropoda</taxon>
        <taxon>Coelurosauria</taxon>
        <taxon>Aves</taxon>
        <taxon>Neognathae</taxon>
        <taxon>Galloanserae</taxon>
        <taxon>Galliformes</taxon>
        <taxon>Odontophoridae</taxon>
        <taxon>Callipepla</taxon>
    </lineage>
</organism>
<dbReference type="EMBL" id="MCFN01000198">
    <property type="protein sequence ID" value="OXB62811.1"/>
    <property type="molecule type" value="Genomic_DNA"/>
</dbReference>
<name>A0A226N5I0_CALSU</name>
<proteinExistence type="predicted"/>
<protein>
    <submittedName>
        <fullName evidence="3">Uncharacterized protein</fullName>
    </submittedName>
</protein>
<dbReference type="OrthoDB" id="642895at2759"/>
<dbReference type="InterPro" id="IPR007145">
    <property type="entry name" value="MAP65_Ase1_PRC1"/>
</dbReference>
<comment type="caution">
    <text evidence="3">The sequence shown here is derived from an EMBL/GenBank/DDBJ whole genome shotgun (WGS) entry which is preliminary data.</text>
</comment>
<evidence type="ECO:0000313" key="3">
    <source>
        <dbReference type="EMBL" id="OXB62811.1"/>
    </source>
</evidence>
<dbReference type="GO" id="GO:1990023">
    <property type="term" value="C:mitotic spindle midzone"/>
    <property type="evidence" value="ECO:0007669"/>
    <property type="project" value="TreeGrafter"/>
</dbReference>
<accession>A0A226N5I0</accession>
<dbReference type="PANTHER" id="PTHR19321:SF1">
    <property type="entry name" value="PROTEIN REGULATOR OF CYTOKINESIS 1"/>
    <property type="match status" value="1"/>
</dbReference>
<dbReference type="Gene3D" id="1.20.58.1520">
    <property type="match status" value="1"/>
</dbReference>
<evidence type="ECO:0000256" key="1">
    <source>
        <dbReference type="SAM" id="Coils"/>
    </source>
</evidence>
<keyword evidence="4" id="KW-1185">Reference proteome</keyword>
<evidence type="ECO:0000256" key="2">
    <source>
        <dbReference type="SAM" id="MobiDB-lite"/>
    </source>
</evidence>
<dbReference type="Proteomes" id="UP000198323">
    <property type="component" value="Unassembled WGS sequence"/>
</dbReference>
<dbReference type="Pfam" id="PF03999">
    <property type="entry name" value="MAP65_ASE1"/>
    <property type="match status" value="1"/>
</dbReference>